<dbReference type="InterPro" id="IPR052716">
    <property type="entry name" value="MOSC_domain"/>
</dbReference>
<organism evidence="5">
    <name type="scientific">Haemonchus placei</name>
    <name type="common">Barber's pole worm</name>
    <dbReference type="NCBI Taxonomy" id="6290"/>
    <lineage>
        <taxon>Eukaryota</taxon>
        <taxon>Metazoa</taxon>
        <taxon>Ecdysozoa</taxon>
        <taxon>Nematoda</taxon>
        <taxon>Chromadorea</taxon>
        <taxon>Rhabditida</taxon>
        <taxon>Rhabditina</taxon>
        <taxon>Rhabditomorpha</taxon>
        <taxon>Strongyloidea</taxon>
        <taxon>Trichostrongylidae</taxon>
        <taxon>Haemonchus</taxon>
    </lineage>
</organism>
<dbReference type="InterPro" id="IPR011037">
    <property type="entry name" value="Pyrv_Knase-like_insert_dom_sf"/>
</dbReference>
<feature type="transmembrane region" description="Helical" evidence="1">
    <location>
        <begin position="26"/>
        <end position="45"/>
    </location>
</feature>
<evidence type="ECO:0000313" key="4">
    <source>
        <dbReference type="Proteomes" id="UP000268014"/>
    </source>
</evidence>
<name>A0A0N4WAD5_HAEPC</name>
<gene>
    <name evidence="3" type="ORF">HPLM_LOCUS7327</name>
</gene>
<evidence type="ECO:0000313" key="5">
    <source>
        <dbReference type="WBParaSite" id="HPLM_0000733501-mRNA-1"/>
    </source>
</evidence>
<dbReference type="WBParaSite" id="HPLM_0000733501-mRNA-1">
    <property type="protein sequence ID" value="HPLM_0000733501-mRNA-1"/>
    <property type="gene ID" value="HPLM_0000733501"/>
</dbReference>
<dbReference type="InterPro" id="IPR005303">
    <property type="entry name" value="MOCOS_middle"/>
</dbReference>
<sequence length="370" mass="42339">MSTNEPQTELLYRENLCWMMLDDKKLFLGIVGTSIIVYNGIRFVVNWLRVDRSPWIPVGTVKALYVYPVKSCKGKSVFSMYCDAMGPIAGEIKDRQFIVVNGKTGLFYTGRQKPSMVLIECELQDGVLTMTYVDGRSVKVKLDEVLKRKEVKVARKKRGWGRLFHNERCDGLDCGDEAASFLTDILQEPDTRLLMYTKGLYTERGIVTKRTSWNTEVPLRTDKTAFADDAPYMIMSQTSLDSLNERLKEKAVIERFRPVILVDKCTEWDEDKWLSVHIGDTTLQCLQPCFRCVMTTIHPTTGTMDSAVEPLKTLRSFRLAPEGPLRDEHKDSPMFGVDAGIITPGYIHVGQTVYVRYKSAYRKSTPFYYH</sequence>
<protein>
    <submittedName>
        <fullName evidence="5">MOSC domain-containing protein</fullName>
    </submittedName>
</protein>
<keyword evidence="1" id="KW-0472">Membrane</keyword>
<dbReference type="SUPFAM" id="SSF141673">
    <property type="entry name" value="MOSC N-terminal domain-like"/>
    <property type="match status" value="1"/>
</dbReference>
<evidence type="ECO:0000259" key="2">
    <source>
        <dbReference type="PROSITE" id="PS51340"/>
    </source>
</evidence>
<dbReference type="PANTHER" id="PTHR36930">
    <property type="entry name" value="METAL-SULFUR CLUSTER BIOSYNTHESIS PROTEINS YUAD-RELATED"/>
    <property type="match status" value="1"/>
</dbReference>
<accession>A0A0N4WAD5</accession>
<dbReference type="GO" id="GO:0003824">
    <property type="term" value="F:catalytic activity"/>
    <property type="evidence" value="ECO:0007669"/>
    <property type="project" value="InterPro"/>
</dbReference>
<keyword evidence="1" id="KW-0812">Transmembrane</keyword>
<feature type="domain" description="MOSC" evidence="2">
    <location>
        <begin position="199"/>
        <end position="356"/>
    </location>
</feature>
<reference evidence="5" key="1">
    <citation type="submission" date="2017-02" db="UniProtKB">
        <authorList>
            <consortium name="WormBaseParasite"/>
        </authorList>
    </citation>
    <scope>IDENTIFICATION</scope>
</reference>
<dbReference type="Pfam" id="PF03473">
    <property type="entry name" value="MOSC"/>
    <property type="match status" value="1"/>
</dbReference>
<dbReference type="GO" id="GO:0030151">
    <property type="term" value="F:molybdenum ion binding"/>
    <property type="evidence" value="ECO:0007669"/>
    <property type="project" value="InterPro"/>
</dbReference>
<reference evidence="3 4" key="2">
    <citation type="submission" date="2018-11" db="EMBL/GenBank/DDBJ databases">
        <authorList>
            <consortium name="Pathogen Informatics"/>
        </authorList>
    </citation>
    <scope>NUCLEOTIDE SEQUENCE [LARGE SCALE GENOMIC DNA]</scope>
    <source>
        <strain evidence="3 4">MHpl1</strain>
    </source>
</reference>
<keyword evidence="1" id="KW-1133">Transmembrane helix</keyword>
<dbReference type="OrthoDB" id="17255at2759"/>
<dbReference type="OMA" id="WRWVRIG"/>
<keyword evidence="4" id="KW-1185">Reference proteome</keyword>
<dbReference type="PROSITE" id="PS51340">
    <property type="entry name" value="MOSC"/>
    <property type="match status" value="1"/>
</dbReference>
<dbReference type="Proteomes" id="UP000268014">
    <property type="component" value="Unassembled WGS sequence"/>
</dbReference>
<dbReference type="PANTHER" id="PTHR36930:SF1">
    <property type="entry name" value="MOSC DOMAIN-CONTAINING PROTEIN"/>
    <property type="match status" value="1"/>
</dbReference>
<proteinExistence type="predicted"/>
<dbReference type="EMBL" id="UZAF01016639">
    <property type="protein sequence ID" value="VDO31554.1"/>
    <property type="molecule type" value="Genomic_DNA"/>
</dbReference>
<dbReference type="Pfam" id="PF03476">
    <property type="entry name" value="MOSC_N"/>
    <property type="match status" value="1"/>
</dbReference>
<evidence type="ECO:0000313" key="3">
    <source>
        <dbReference type="EMBL" id="VDO31554.1"/>
    </source>
</evidence>
<dbReference type="SUPFAM" id="SSF50800">
    <property type="entry name" value="PK beta-barrel domain-like"/>
    <property type="match status" value="1"/>
</dbReference>
<dbReference type="AlphaFoldDB" id="A0A0N4WAD5"/>
<dbReference type="InterPro" id="IPR005302">
    <property type="entry name" value="MoCF_Sase_C"/>
</dbReference>
<evidence type="ECO:0000256" key="1">
    <source>
        <dbReference type="SAM" id="Phobius"/>
    </source>
</evidence>
<dbReference type="GO" id="GO:0030170">
    <property type="term" value="F:pyridoxal phosphate binding"/>
    <property type="evidence" value="ECO:0007669"/>
    <property type="project" value="InterPro"/>
</dbReference>
<dbReference type="STRING" id="6290.A0A0N4WAD5"/>